<evidence type="ECO:0000313" key="2">
    <source>
        <dbReference type="EMBL" id="EHL30898.1"/>
    </source>
</evidence>
<feature type="compositionally biased region" description="Basic residues" evidence="1">
    <location>
        <begin position="182"/>
        <end position="191"/>
    </location>
</feature>
<evidence type="ECO:0000313" key="3">
    <source>
        <dbReference type="Proteomes" id="UP000002770"/>
    </source>
</evidence>
<dbReference type="InParanoid" id="G9EP63"/>
<feature type="compositionally biased region" description="Basic and acidic residues" evidence="1">
    <location>
        <begin position="127"/>
        <end position="141"/>
    </location>
</feature>
<accession>G9EP63</accession>
<feature type="region of interest" description="Disordered" evidence="1">
    <location>
        <begin position="163"/>
        <end position="191"/>
    </location>
</feature>
<name>G9EP63_9GAMM</name>
<organism evidence="2 3">
    <name type="scientific">Legionella drancourtii LLAP12</name>
    <dbReference type="NCBI Taxonomy" id="658187"/>
    <lineage>
        <taxon>Bacteria</taxon>
        <taxon>Pseudomonadati</taxon>
        <taxon>Pseudomonadota</taxon>
        <taxon>Gammaproteobacteria</taxon>
        <taxon>Legionellales</taxon>
        <taxon>Legionellaceae</taxon>
        <taxon>Legionella</taxon>
    </lineage>
</organism>
<dbReference type="AlphaFoldDB" id="G9EP63"/>
<keyword evidence="3" id="KW-1185">Reference proteome</keyword>
<dbReference type="HOGENOM" id="CLU_1419887_0_0_6"/>
<reference evidence="2 3" key="1">
    <citation type="journal article" date="2011" name="BMC Genomics">
        <title>Insight into cross-talk between intra-amoebal pathogens.</title>
        <authorList>
            <person name="Gimenez G."/>
            <person name="Bertelli C."/>
            <person name="Moliner C."/>
            <person name="Robert C."/>
            <person name="Raoult D."/>
            <person name="Fournier P.E."/>
            <person name="Greub G."/>
        </authorList>
    </citation>
    <scope>NUCLEOTIDE SEQUENCE [LARGE SCALE GENOMIC DNA]</scope>
    <source>
        <strain evidence="2 3">LLAP12</strain>
    </source>
</reference>
<proteinExistence type="predicted"/>
<feature type="compositionally biased region" description="Polar residues" evidence="1">
    <location>
        <begin position="113"/>
        <end position="126"/>
    </location>
</feature>
<feature type="region of interest" description="Disordered" evidence="1">
    <location>
        <begin position="88"/>
        <end position="145"/>
    </location>
</feature>
<dbReference type="EMBL" id="JH413822">
    <property type="protein sequence ID" value="EHL30898.1"/>
    <property type="molecule type" value="Genomic_DNA"/>
</dbReference>
<dbReference type="Proteomes" id="UP000002770">
    <property type="component" value="Unassembled WGS sequence"/>
</dbReference>
<evidence type="ECO:0000256" key="1">
    <source>
        <dbReference type="SAM" id="MobiDB-lite"/>
    </source>
</evidence>
<dbReference type="STRING" id="658187.LDG_7044"/>
<gene>
    <name evidence="2" type="ORF">LDG_7044</name>
</gene>
<sequence length="191" mass="20859">MVALAAVGGGLVIANAAQEEFEELKKAKAEQLAKECVDEVNQSTKNVDTIPSEVAQRMDSNEQKTGSLEIRLAALESKFAVHQDITENDIRDLKGRSLSNCKPQHPKDEHKTTTSTAANDETSPSDSDQKHLEKQQKEKTSETNQADLLINQGIFFKASQSTLSQPNTASIAINEDPSSKATKVRGIRKLN</sequence>
<protein>
    <submittedName>
        <fullName evidence="2">Uncharacterized protein</fullName>
    </submittedName>
</protein>